<evidence type="ECO:0000256" key="3">
    <source>
        <dbReference type="SAM" id="Phobius"/>
    </source>
</evidence>
<evidence type="ECO:0000256" key="1">
    <source>
        <dbReference type="ARBA" id="ARBA00023125"/>
    </source>
</evidence>
<dbReference type="GO" id="GO:0003677">
    <property type="term" value="F:DNA binding"/>
    <property type="evidence" value="ECO:0007669"/>
    <property type="project" value="UniProtKB-UniRule"/>
</dbReference>
<feature type="transmembrane region" description="Helical" evidence="3">
    <location>
        <begin position="6"/>
        <end position="25"/>
    </location>
</feature>
<dbReference type="GO" id="GO:0000160">
    <property type="term" value="P:phosphorelay signal transduction system"/>
    <property type="evidence" value="ECO:0007669"/>
    <property type="project" value="InterPro"/>
</dbReference>
<dbReference type="SMART" id="SM00862">
    <property type="entry name" value="Trans_reg_C"/>
    <property type="match status" value="1"/>
</dbReference>
<dbReference type="SUPFAM" id="SSF46894">
    <property type="entry name" value="C-terminal effector domain of the bipartite response regulators"/>
    <property type="match status" value="1"/>
</dbReference>
<comment type="caution">
    <text evidence="5">The sequence shown here is derived from an EMBL/GenBank/DDBJ whole genome shotgun (WGS) entry which is preliminary data.</text>
</comment>
<dbReference type="GO" id="GO:0006355">
    <property type="term" value="P:regulation of DNA-templated transcription"/>
    <property type="evidence" value="ECO:0007669"/>
    <property type="project" value="InterPro"/>
</dbReference>
<evidence type="ECO:0000313" key="6">
    <source>
        <dbReference type="Proteomes" id="UP000886851"/>
    </source>
</evidence>
<dbReference type="Pfam" id="PF00486">
    <property type="entry name" value="Trans_reg_C"/>
    <property type="match status" value="1"/>
</dbReference>
<keyword evidence="3" id="KW-0472">Membrane</keyword>
<dbReference type="PROSITE" id="PS51755">
    <property type="entry name" value="OMPR_PHOB"/>
    <property type="match status" value="1"/>
</dbReference>
<keyword evidence="3" id="KW-0812">Transmembrane</keyword>
<keyword evidence="3" id="KW-1133">Transmembrane helix</keyword>
<dbReference type="Proteomes" id="UP000886851">
    <property type="component" value="Unassembled WGS sequence"/>
</dbReference>
<evidence type="ECO:0000256" key="2">
    <source>
        <dbReference type="PROSITE-ProRule" id="PRU01091"/>
    </source>
</evidence>
<feature type="domain" description="OmpR/PhoB-type" evidence="4">
    <location>
        <begin position="42"/>
        <end position="139"/>
    </location>
</feature>
<gene>
    <name evidence="5" type="ORF">H9824_03910</name>
</gene>
<reference evidence="5" key="2">
    <citation type="submission" date="2021-04" db="EMBL/GenBank/DDBJ databases">
        <authorList>
            <person name="Gilroy R."/>
        </authorList>
    </citation>
    <scope>NUCLEOTIDE SEQUENCE</scope>
    <source>
        <strain evidence="5">Gambia2-208</strain>
    </source>
</reference>
<organism evidence="5 6">
    <name type="scientific">Candidatus Bacteroides pullicola</name>
    <dbReference type="NCBI Taxonomy" id="2838475"/>
    <lineage>
        <taxon>Bacteria</taxon>
        <taxon>Pseudomonadati</taxon>
        <taxon>Bacteroidota</taxon>
        <taxon>Bacteroidia</taxon>
        <taxon>Bacteroidales</taxon>
        <taxon>Bacteroidaceae</taxon>
        <taxon>Bacteroides</taxon>
    </lineage>
</organism>
<dbReference type="EMBL" id="DXCV01000033">
    <property type="protein sequence ID" value="HIY87838.1"/>
    <property type="molecule type" value="Genomic_DNA"/>
</dbReference>
<dbReference type="AlphaFoldDB" id="A0A9D1ZH49"/>
<sequence length="141" mass="16346">MNPHQSILLPLVLAAVALLCAGWLYRRQRRTASTGAPAEDDMTLITLGNLSLSRQDDCFYNDRRERLHLTPMQYALMQMFYLNDDHRLTKPHICRALWPGKENADETLYTLIRRLKPIVENHSNLHITSDRGRAYVLEVND</sequence>
<protein>
    <submittedName>
        <fullName evidence="5">Helix-turn-helix domain-containing protein</fullName>
    </submittedName>
</protein>
<dbReference type="Gene3D" id="1.10.10.10">
    <property type="entry name" value="Winged helix-like DNA-binding domain superfamily/Winged helix DNA-binding domain"/>
    <property type="match status" value="1"/>
</dbReference>
<name>A0A9D1ZH49_9BACE</name>
<evidence type="ECO:0000259" key="4">
    <source>
        <dbReference type="PROSITE" id="PS51755"/>
    </source>
</evidence>
<accession>A0A9D1ZH49</accession>
<keyword evidence="1 2" id="KW-0238">DNA-binding</keyword>
<feature type="DNA-binding region" description="OmpR/PhoB-type" evidence="2">
    <location>
        <begin position="42"/>
        <end position="139"/>
    </location>
</feature>
<dbReference type="InterPro" id="IPR036388">
    <property type="entry name" value="WH-like_DNA-bd_sf"/>
</dbReference>
<dbReference type="InterPro" id="IPR016032">
    <property type="entry name" value="Sig_transdc_resp-reg_C-effctor"/>
</dbReference>
<evidence type="ECO:0000313" key="5">
    <source>
        <dbReference type="EMBL" id="HIY87838.1"/>
    </source>
</evidence>
<reference evidence="5" key="1">
    <citation type="journal article" date="2021" name="PeerJ">
        <title>Extensive microbial diversity within the chicken gut microbiome revealed by metagenomics and culture.</title>
        <authorList>
            <person name="Gilroy R."/>
            <person name="Ravi A."/>
            <person name="Getino M."/>
            <person name="Pursley I."/>
            <person name="Horton D.L."/>
            <person name="Alikhan N.F."/>
            <person name="Baker D."/>
            <person name="Gharbi K."/>
            <person name="Hall N."/>
            <person name="Watson M."/>
            <person name="Adriaenssens E.M."/>
            <person name="Foster-Nyarko E."/>
            <person name="Jarju S."/>
            <person name="Secka A."/>
            <person name="Antonio M."/>
            <person name="Oren A."/>
            <person name="Chaudhuri R.R."/>
            <person name="La Ragione R."/>
            <person name="Hildebrand F."/>
            <person name="Pallen M.J."/>
        </authorList>
    </citation>
    <scope>NUCLEOTIDE SEQUENCE</scope>
    <source>
        <strain evidence="5">Gambia2-208</strain>
    </source>
</reference>
<proteinExistence type="predicted"/>
<dbReference type="InterPro" id="IPR001867">
    <property type="entry name" value="OmpR/PhoB-type_DNA-bd"/>
</dbReference>